<evidence type="ECO:0000256" key="4">
    <source>
        <dbReference type="ARBA" id="ARBA00022837"/>
    </source>
</evidence>
<gene>
    <name evidence="6" type="ORF">KI810_07390</name>
</gene>
<dbReference type="InterPro" id="IPR023572">
    <property type="entry name" value="Archease_dom"/>
</dbReference>
<keyword evidence="7" id="KW-1185">Reference proteome</keyword>
<dbReference type="EMBL" id="JAHCVK010000002">
    <property type="protein sequence ID" value="MBT0652875.1"/>
    <property type="molecule type" value="Genomic_DNA"/>
</dbReference>
<dbReference type="Gene3D" id="3.55.10.10">
    <property type="entry name" value="Archease domain"/>
    <property type="match status" value="1"/>
</dbReference>
<name>A0ABS5SBY7_9BACT</name>
<dbReference type="Pfam" id="PF01951">
    <property type="entry name" value="Archease"/>
    <property type="match status" value="1"/>
</dbReference>
<keyword evidence="3" id="KW-0479">Metal-binding</keyword>
<evidence type="ECO:0000256" key="3">
    <source>
        <dbReference type="ARBA" id="ARBA00022723"/>
    </source>
</evidence>
<dbReference type="RefSeq" id="WP_214174867.1">
    <property type="nucleotide sequence ID" value="NZ_JAHCVK010000002.1"/>
</dbReference>
<dbReference type="PANTHER" id="PTHR12682:SF11">
    <property type="entry name" value="PROTEIN ARCHEASE"/>
    <property type="match status" value="1"/>
</dbReference>
<reference evidence="6 7" key="1">
    <citation type="submission" date="2021-05" db="EMBL/GenBank/DDBJ databases">
        <title>The draft genome of Geobacter luticola JCM 17780.</title>
        <authorList>
            <person name="Xu Z."/>
            <person name="Masuda Y."/>
            <person name="Itoh H."/>
            <person name="Senoo K."/>
        </authorList>
    </citation>
    <scope>NUCLEOTIDE SEQUENCE [LARGE SCALE GENOMIC DNA]</scope>
    <source>
        <strain evidence="6 7">JCM 17780</strain>
    </source>
</reference>
<dbReference type="InterPro" id="IPR002804">
    <property type="entry name" value="Archease"/>
</dbReference>
<dbReference type="InterPro" id="IPR036820">
    <property type="entry name" value="Archease_dom_sf"/>
</dbReference>
<comment type="caution">
    <text evidence="6">The sequence shown here is derived from an EMBL/GenBank/DDBJ whole genome shotgun (WGS) entry which is preliminary data.</text>
</comment>
<evidence type="ECO:0000259" key="5">
    <source>
        <dbReference type="Pfam" id="PF01951"/>
    </source>
</evidence>
<comment type="similarity">
    <text evidence="1">Belongs to the archease family.</text>
</comment>
<keyword evidence="2" id="KW-0819">tRNA processing</keyword>
<evidence type="ECO:0000313" key="6">
    <source>
        <dbReference type="EMBL" id="MBT0652875.1"/>
    </source>
</evidence>
<protein>
    <submittedName>
        <fullName evidence="6">Archease</fullName>
    </submittedName>
</protein>
<dbReference type="Proteomes" id="UP000756860">
    <property type="component" value="Unassembled WGS sequence"/>
</dbReference>
<evidence type="ECO:0000256" key="2">
    <source>
        <dbReference type="ARBA" id="ARBA00022694"/>
    </source>
</evidence>
<sequence>MPYRYIEDIATADAAFALWGESREELFRAAAEALLNEMVENPAAIGTQETADISLRQEALDLLLMDFLNELIYLKDARQLLLRVDEMSLGDSLGGFTLQAHCSGERIDPTRHHLLADVKAATLYRLKVERVERRWKGTVVLDI</sequence>
<evidence type="ECO:0000256" key="1">
    <source>
        <dbReference type="ARBA" id="ARBA00007963"/>
    </source>
</evidence>
<evidence type="ECO:0000313" key="7">
    <source>
        <dbReference type="Proteomes" id="UP000756860"/>
    </source>
</evidence>
<keyword evidence="4" id="KW-0106">Calcium</keyword>
<accession>A0ABS5SBY7</accession>
<dbReference type="SUPFAM" id="SSF69819">
    <property type="entry name" value="MTH1598-like"/>
    <property type="match status" value="1"/>
</dbReference>
<feature type="domain" description="Archease" evidence="5">
    <location>
        <begin position="3"/>
        <end position="143"/>
    </location>
</feature>
<organism evidence="6 7">
    <name type="scientific">Geomobilimonas luticola</name>
    <dbReference type="NCBI Taxonomy" id="1114878"/>
    <lineage>
        <taxon>Bacteria</taxon>
        <taxon>Pseudomonadati</taxon>
        <taxon>Thermodesulfobacteriota</taxon>
        <taxon>Desulfuromonadia</taxon>
        <taxon>Geobacterales</taxon>
        <taxon>Geobacteraceae</taxon>
        <taxon>Geomobilimonas</taxon>
    </lineage>
</organism>
<proteinExistence type="inferred from homology"/>
<dbReference type="PANTHER" id="PTHR12682">
    <property type="entry name" value="ARCHEASE"/>
    <property type="match status" value="1"/>
</dbReference>